<comment type="caution">
    <text evidence="2">The sequence shown here is derived from an EMBL/GenBank/DDBJ whole genome shotgun (WGS) entry which is preliminary data.</text>
</comment>
<evidence type="ECO:0000313" key="3">
    <source>
        <dbReference type="Proteomes" id="UP000077339"/>
    </source>
</evidence>
<dbReference type="InterPro" id="IPR002645">
    <property type="entry name" value="STAS_dom"/>
</dbReference>
<reference evidence="2 3" key="1">
    <citation type="submission" date="2014-02" db="EMBL/GenBank/DDBJ databases">
        <title>Kosmotoga genome sequencing.</title>
        <authorList>
            <person name="Pollo S.M."/>
            <person name="Charchuk R."/>
            <person name="Nesbo C.L."/>
        </authorList>
    </citation>
    <scope>NUCLEOTIDE SEQUENCE [LARGE SCALE GENOMIC DNA]</scope>
    <source>
        <strain evidence="2 3">S304</strain>
    </source>
</reference>
<name>A0A176JUR7_9BACT</name>
<dbReference type="Pfam" id="PF01740">
    <property type="entry name" value="STAS"/>
    <property type="match status" value="1"/>
</dbReference>
<dbReference type="Gene3D" id="3.30.750.24">
    <property type="entry name" value="STAS domain"/>
    <property type="match status" value="1"/>
</dbReference>
<dbReference type="PROSITE" id="PS50801">
    <property type="entry name" value="STAS"/>
    <property type="match status" value="1"/>
</dbReference>
<sequence length="104" mass="11725">MVKEIVVQEKKITAFTNEKFFEELYSFVSNNDILALNMKNVDVIDSSGITRILSLRKKLQNAGSDLAIVSPSPYVKKVLLLLGINKIIKIVEDISELLVDKDEE</sequence>
<gene>
    <name evidence="2" type="ORF">AT15_05120</name>
</gene>
<accession>A0A176JUR7</accession>
<keyword evidence="3" id="KW-1185">Reference proteome</keyword>
<dbReference type="Proteomes" id="UP000077339">
    <property type="component" value="Unassembled WGS sequence"/>
</dbReference>
<proteinExistence type="predicted"/>
<feature type="domain" description="STAS" evidence="1">
    <location>
        <begin position="12"/>
        <end position="101"/>
    </location>
</feature>
<dbReference type="OrthoDB" id="9796601at2"/>
<dbReference type="STRING" id="1453497.AT15_05120"/>
<protein>
    <recommendedName>
        <fullName evidence="1">STAS domain-containing protein</fullName>
    </recommendedName>
</protein>
<evidence type="ECO:0000313" key="2">
    <source>
        <dbReference type="EMBL" id="OAA27203.1"/>
    </source>
</evidence>
<dbReference type="InterPro" id="IPR036513">
    <property type="entry name" value="STAS_dom_sf"/>
</dbReference>
<dbReference type="SUPFAM" id="SSF52091">
    <property type="entry name" value="SpoIIaa-like"/>
    <property type="match status" value="1"/>
</dbReference>
<dbReference type="CDD" id="cd07043">
    <property type="entry name" value="STAS_anti-anti-sigma_factors"/>
    <property type="match status" value="1"/>
</dbReference>
<dbReference type="PANTHER" id="PTHR33495:SF2">
    <property type="entry name" value="ANTI-SIGMA FACTOR ANTAGONIST TM_1081-RELATED"/>
    <property type="match status" value="1"/>
</dbReference>
<dbReference type="PANTHER" id="PTHR33495">
    <property type="entry name" value="ANTI-SIGMA FACTOR ANTAGONIST TM_1081-RELATED-RELATED"/>
    <property type="match status" value="1"/>
</dbReference>
<dbReference type="GO" id="GO:0043856">
    <property type="term" value="F:anti-sigma factor antagonist activity"/>
    <property type="evidence" value="ECO:0007669"/>
    <property type="project" value="TreeGrafter"/>
</dbReference>
<organism evidence="2 3">
    <name type="scientific">Kosmotoga arenicorallina S304</name>
    <dbReference type="NCBI Taxonomy" id="1453497"/>
    <lineage>
        <taxon>Bacteria</taxon>
        <taxon>Thermotogati</taxon>
        <taxon>Thermotogota</taxon>
        <taxon>Thermotogae</taxon>
        <taxon>Kosmotogales</taxon>
        <taxon>Kosmotogaceae</taxon>
        <taxon>Kosmotoga</taxon>
    </lineage>
</organism>
<dbReference type="AlphaFoldDB" id="A0A176JUR7"/>
<dbReference type="RefSeq" id="WP_068348953.1">
    <property type="nucleotide sequence ID" value="NZ_JFHK01000028.1"/>
</dbReference>
<dbReference type="EMBL" id="JFHK01000028">
    <property type="protein sequence ID" value="OAA27203.1"/>
    <property type="molecule type" value="Genomic_DNA"/>
</dbReference>
<dbReference type="PATRIC" id="fig|1453497.3.peg.1017"/>
<evidence type="ECO:0000259" key="1">
    <source>
        <dbReference type="PROSITE" id="PS50801"/>
    </source>
</evidence>